<dbReference type="Pfam" id="PF18895">
    <property type="entry name" value="T4SS_pilin"/>
    <property type="match status" value="1"/>
</dbReference>
<dbReference type="Proteomes" id="UP000178857">
    <property type="component" value="Unassembled WGS sequence"/>
</dbReference>
<organism evidence="3 4">
    <name type="scientific">Candidatus Roizmanbacteria bacterium RIFCSPLOWO2_01_FULL_44_13</name>
    <dbReference type="NCBI Taxonomy" id="1802069"/>
    <lineage>
        <taxon>Bacteria</taxon>
        <taxon>Candidatus Roizmaniibacteriota</taxon>
    </lineage>
</organism>
<evidence type="ECO:0000313" key="4">
    <source>
        <dbReference type="Proteomes" id="UP000178857"/>
    </source>
</evidence>
<keyword evidence="1" id="KW-1133">Transmembrane helix</keyword>
<evidence type="ECO:0000256" key="1">
    <source>
        <dbReference type="SAM" id="Phobius"/>
    </source>
</evidence>
<accession>A0A1F7JC96</accession>
<dbReference type="InterPro" id="IPR043993">
    <property type="entry name" value="T4SS_pilin"/>
</dbReference>
<keyword evidence="1" id="KW-0472">Membrane</keyword>
<evidence type="ECO:0000256" key="2">
    <source>
        <dbReference type="SAM" id="SignalP"/>
    </source>
</evidence>
<evidence type="ECO:0008006" key="5">
    <source>
        <dbReference type="Google" id="ProtNLM"/>
    </source>
</evidence>
<sequence length="191" mass="20448">MKRLLIALLLSFIIYHLGSNFVFAQTKKPTPTSGPRFAACDLCGYCPPNNPPQSWSACQKCLYPNINPNPAAKESLKINPKTNLPPAAAPGRQYTSLGCITTGTGSFQEGGPAGVVQTLLRIIFSVVGGVAFLYLIYGGFVIAASQNNPERINYGKRLVYGAIIGLVFTLMSVLIVNLIANQVLKIPGFGE</sequence>
<dbReference type="AlphaFoldDB" id="A0A1F7JC96"/>
<gene>
    <name evidence="3" type="ORF">A2970_01030</name>
</gene>
<protein>
    <recommendedName>
        <fullName evidence="5">DUF4190 domain-containing protein</fullName>
    </recommendedName>
</protein>
<feature type="signal peptide" evidence="2">
    <location>
        <begin position="1"/>
        <end position="24"/>
    </location>
</feature>
<keyword evidence="1" id="KW-0812">Transmembrane</keyword>
<evidence type="ECO:0000313" key="3">
    <source>
        <dbReference type="EMBL" id="OGK53237.1"/>
    </source>
</evidence>
<dbReference type="EMBL" id="MGAT01000003">
    <property type="protein sequence ID" value="OGK53237.1"/>
    <property type="molecule type" value="Genomic_DNA"/>
</dbReference>
<dbReference type="STRING" id="1802069.A2970_01030"/>
<proteinExistence type="predicted"/>
<comment type="caution">
    <text evidence="3">The sequence shown here is derived from an EMBL/GenBank/DDBJ whole genome shotgun (WGS) entry which is preliminary data.</text>
</comment>
<feature type="transmembrane region" description="Helical" evidence="1">
    <location>
        <begin position="122"/>
        <end position="146"/>
    </location>
</feature>
<feature type="transmembrane region" description="Helical" evidence="1">
    <location>
        <begin position="158"/>
        <end position="180"/>
    </location>
</feature>
<keyword evidence="2" id="KW-0732">Signal</keyword>
<reference evidence="3 4" key="1">
    <citation type="journal article" date="2016" name="Nat. Commun.">
        <title>Thousands of microbial genomes shed light on interconnected biogeochemical processes in an aquifer system.</title>
        <authorList>
            <person name="Anantharaman K."/>
            <person name="Brown C.T."/>
            <person name="Hug L.A."/>
            <person name="Sharon I."/>
            <person name="Castelle C.J."/>
            <person name="Probst A.J."/>
            <person name="Thomas B.C."/>
            <person name="Singh A."/>
            <person name="Wilkins M.J."/>
            <person name="Karaoz U."/>
            <person name="Brodie E.L."/>
            <person name="Williams K.H."/>
            <person name="Hubbard S.S."/>
            <person name="Banfield J.F."/>
        </authorList>
    </citation>
    <scope>NUCLEOTIDE SEQUENCE [LARGE SCALE GENOMIC DNA]</scope>
</reference>
<name>A0A1F7JC96_9BACT</name>
<feature type="chain" id="PRO_5009529444" description="DUF4190 domain-containing protein" evidence="2">
    <location>
        <begin position="25"/>
        <end position="191"/>
    </location>
</feature>